<dbReference type="EMBL" id="JN882285">
    <property type="protein sequence ID" value="AFC21559.1"/>
    <property type="molecule type" value="Genomic_DNA"/>
</dbReference>
<dbReference type="GeneID" id="13993849"/>
<gene>
    <name evidence="2" type="ORF">GAP32_111</name>
</gene>
<dbReference type="SMART" id="SM00635">
    <property type="entry name" value="BID_2"/>
    <property type="match status" value="2"/>
</dbReference>
<feature type="domain" description="BIG2" evidence="1">
    <location>
        <begin position="132"/>
        <end position="209"/>
    </location>
</feature>
<organism evidence="2 3">
    <name type="scientific">Cronobacter phage vB_CsaM_GAP32</name>
    <dbReference type="NCBI Taxonomy" id="1141136"/>
    <lineage>
        <taxon>Viruses</taxon>
        <taxon>Duplodnaviria</taxon>
        <taxon>Heunggongvirae</taxon>
        <taxon>Uroviricota</taxon>
        <taxon>Caudoviricetes</taxon>
        <taxon>Mimasvirus</taxon>
        <taxon>Mimasvirus GAP32</taxon>
    </lineage>
</organism>
<name>K4FB16_9CAUD</name>
<dbReference type="InterPro" id="IPR008964">
    <property type="entry name" value="Invasin/intimin_cell_adhesion"/>
</dbReference>
<dbReference type="Pfam" id="PF02368">
    <property type="entry name" value="Big_2"/>
    <property type="match status" value="2"/>
</dbReference>
<evidence type="ECO:0000259" key="1">
    <source>
        <dbReference type="SMART" id="SM00635"/>
    </source>
</evidence>
<dbReference type="Proteomes" id="UP000000457">
    <property type="component" value="Segment"/>
</dbReference>
<dbReference type="RefSeq" id="YP_006987214.1">
    <property type="nucleotide sequence ID" value="NC_019401.1"/>
</dbReference>
<accession>K4FB16</accession>
<sequence length="303" mass="30180">MGKPIAGRNKSPFGLDGINVDAAVLSNGTKLTNVRISKQRSINVFDLISADGATLYPFVKITGVDKNGANLNPASSASALADALPNGTFCISISNSSGAVVGFAVRLLLNKVVLQDGSVVFLDSYSGQGTISVASVSLNKITSALFVNGTEQLTATVLPAGATNKNVTWSSSAPSIASVSSTGLVTGVANGTATITVTTVDGSKTATCAYTVSTAVQSVAFANKTATVAVGATVEDSTAITPSNASNLNRTFTSSDPTVATVAPKAGATHIAVITGVKAGTATITVTTADGSKTDTVVVTVTA</sequence>
<evidence type="ECO:0000313" key="2">
    <source>
        <dbReference type="EMBL" id="AFC21559.1"/>
    </source>
</evidence>
<keyword evidence="3" id="KW-1185">Reference proteome</keyword>
<feature type="domain" description="BIG2" evidence="1">
    <location>
        <begin position="215"/>
        <end position="298"/>
    </location>
</feature>
<dbReference type="OrthoDB" id="31808at10239"/>
<protein>
    <submittedName>
        <fullName evidence="2">Ig domain-containing protein</fullName>
    </submittedName>
</protein>
<evidence type="ECO:0000313" key="3">
    <source>
        <dbReference type="Proteomes" id="UP000000457"/>
    </source>
</evidence>
<proteinExistence type="predicted"/>
<dbReference type="KEGG" id="vg:13993849"/>
<dbReference type="InterPro" id="IPR003343">
    <property type="entry name" value="Big_2"/>
</dbReference>
<dbReference type="Gene3D" id="2.60.40.1080">
    <property type="match status" value="2"/>
</dbReference>
<dbReference type="SUPFAM" id="SSF49373">
    <property type="entry name" value="Invasin/intimin cell-adhesion fragments"/>
    <property type="match status" value="2"/>
</dbReference>
<reference evidence="2 3" key="1">
    <citation type="journal article" date="2014" name="Virology">
        <title>Supersize me: Cronobacter sakazakii phage GAP32.</title>
        <authorList>
            <person name="Abbasifar R."/>
            <person name="Griffiths M.W."/>
            <person name="Sabour P.M."/>
            <person name="Ackermann H.-W."/>
            <person name="Vandersteegen K."/>
            <person name="Lavigne R."/>
            <person name="Noben J.-P."/>
            <person name="Villa A.A."/>
            <person name="Abbasifar A."/>
            <person name="Nash J.H.E."/>
            <person name="Kropinski A.M."/>
        </authorList>
    </citation>
    <scope>NUCLEOTIDE SEQUENCE [LARGE SCALE GENOMIC DNA]</scope>
    <source>
        <strain evidence="2">GAP-32</strain>
    </source>
</reference>